<feature type="transmembrane region" description="Helical" evidence="1">
    <location>
        <begin position="141"/>
        <end position="156"/>
    </location>
</feature>
<dbReference type="Proteomes" id="UP001596161">
    <property type="component" value="Unassembled WGS sequence"/>
</dbReference>
<keyword evidence="1" id="KW-1133">Transmembrane helix</keyword>
<evidence type="ECO:0000256" key="1">
    <source>
        <dbReference type="SAM" id="Phobius"/>
    </source>
</evidence>
<feature type="transmembrane region" description="Helical" evidence="1">
    <location>
        <begin position="87"/>
        <end position="108"/>
    </location>
</feature>
<accession>A0ABW0EBJ2</accession>
<feature type="transmembrane region" description="Helical" evidence="1">
    <location>
        <begin position="207"/>
        <end position="229"/>
    </location>
</feature>
<proteinExistence type="predicted"/>
<feature type="transmembrane region" description="Helical" evidence="1">
    <location>
        <begin position="268"/>
        <end position="291"/>
    </location>
</feature>
<feature type="transmembrane region" description="Helical" evidence="1">
    <location>
        <begin position="334"/>
        <end position="355"/>
    </location>
</feature>
<keyword evidence="3" id="KW-1185">Reference proteome</keyword>
<feature type="transmembrane region" description="Helical" evidence="1">
    <location>
        <begin position="163"/>
        <end position="178"/>
    </location>
</feature>
<feature type="transmembrane region" description="Helical" evidence="1">
    <location>
        <begin position="362"/>
        <end position="392"/>
    </location>
</feature>
<keyword evidence="1" id="KW-0812">Transmembrane</keyword>
<dbReference type="EC" id="2.4.-.-" evidence="2"/>
<evidence type="ECO:0000313" key="3">
    <source>
        <dbReference type="Proteomes" id="UP001596161"/>
    </source>
</evidence>
<dbReference type="GO" id="GO:0016757">
    <property type="term" value="F:glycosyltransferase activity"/>
    <property type="evidence" value="ECO:0007669"/>
    <property type="project" value="UniProtKB-KW"/>
</dbReference>
<sequence length="537" mass="62196">MLNKLQQLTKSEALLAKLTLLAGCVFTLLYFFFAHEGSYFNDDWAYSRYAHEVLTGDFEFEDMPFSHRFFAYLPVSVLYATIGVSPYITTVWPMLCTAGTLVLIYYLLRKNYPGVAMWAVILLGFNFHTLFLSNYLYPDNIVMLVGLGILGVLYRFRKVRQNAVGFALAFAVLNFLAMLTKETIIYILPFYLYVFVLDLVRKENLKFWVWSAVFGSILLAFYFAAYEIFTGHWLNRFLMTSEIVNEFKPGYLNNKTAYYFNRLTFEPIQFFIVSGIIVPIIFAFSAPGVTLRNLLKLENTRSYWLLVTILILLAFWFGSTSYTHYKPMVLVPRMITVLMPPLCISAGFALANNFYKPRFQLLVGVLFIAAAIISRSNMAAIYVPIGLFFLFVRFVPKFAIPVLGLLAIMFSLAIRPLHFMVKPTVTDYFVTQKLMTERLNHKSGRYQVFTNEYLAQQHASFYGYKPNPHYEYLNYNRTQHVSATADTAFLLMNHAMISNPELMMHLKADSVYMLFPERKLLWQKGSVQLYMLPKKKE</sequence>
<gene>
    <name evidence="2" type="ORF">ACFPIB_08285</name>
</gene>
<name>A0ABW0EBJ2_9BACT</name>
<keyword evidence="2" id="KW-0808">Transferase</keyword>
<feature type="transmembrane region" description="Helical" evidence="1">
    <location>
        <begin position="398"/>
        <end position="414"/>
    </location>
</feature>
<feature type="transmembrane region" description="Helical" evidence="1">
    <location>
        <begin position="303"/>
        <end position="322"/>
    </location>
</feature>
<feature type="transmembrane region" description="Helical" evidence="1">
    <location>
        <begin position="115"/>
        <end position="135"/>
    </location>
</feature>
<keyword evidence="2" id="KW-0328">Glycosyltransferase</keyword>
<evidence type="ECO:0000313" key="2">
    <source>
        <dbReference type="EMBL" id="MFC5270601.1"/>
    </source>
</evidence>
<keyword evidence="1" id="KW-0472">Membrane</keyword>
<feature type="transmembrane region" description="Helical" evidence="1">
    <location>
        <begin position="184"/>
        <end position="200"/>
    </location>
</feature>
<reference evidence="3" key="1">
    <citation type="journal article" date="2019" name="Int. J. Syst. Evol. Microbiol.">
        <title>The Global Catalogue of Microorganisms (GCM) 10K type strain sequencing project: providing services to taxonomists for standard genome sequencing and annotation.</title>
        <authorList>
            <consortium name="The Broad Institute Genomics Platform"/>
            <consortium name="The Broad Institute Genome Sequencing Center for Infectious Disease"/>
            <person name="Wu L."/>
            <person name="Ma J."/>
        </authorList>
    </citation>
    <scope>NUCLEOTIDE SEQUENCE [LARGE SCALE GENOMIC DNA]</scope>
    <source>
        <strain evidence="3">KACC 12602</strain>
    </source>
</reference>
<comment type="caution">
    <text evidence="2">The sequence shown here is derived from an EMBL/GenBank/DDBJ whole genome shotgun (WGS) entry which is preliminary data.</text>
</comment>
<dbReference type="RefSeq" id="WP_378016967.1">
    <property type="nucleotide sequence ID" value="NZ_JBHSKT010000004.1"/>
</dbReference>
<organism evidence="2 3">
    <name type="scientific">Adhaeribacter terreus</name>
    <dbReference type="NCBI Taxonomy" id="529703"/>
    <lineage>
        <taxon>Bacteria</taxon>
        <taxon>Pseudomonadati</taxon>
        <taxon>Bacteroidota</taxon>
        <taxon>Cytophagia</taxon>
        <taxon>Cytophagales</taxon>
        <taxon>Hymenobacteraceae</taxon>
        <taxon>Adhaeribacter</taxon>
    </lineage>
</organism>
<dbReference type="EMBL" id="JBHSKT010000004">
    <property type="protein sequence ID" value="MFC5270601.1"/>
    <property type="molecule type" value="Genomic_DNA"/>
</dbReference>
<protein>
    <submittedName>
        <fullName evidence="2">ArnT family glycosyltransferase</fullName>
        <ecNumber evidence="2">2.4.-.-</ecNumber>
    </submittedName>
</protein>
<feature type="transmembrane region" description="Helical" evidence="1">
    <location>
        <begin position="12"/>
        <end position="33"/>
    </location>
</feature>